<reference evidence="1" key="1">
    <citation type="submission" date="2019-07" db="EMBL/GenBank/DDBJ databases">
        <title>Annotation for the trematode Paragonimus miyazaki's.</title>
        <authorList>
            <person name="Choi Y.-J."/>
        </authorList>
    </citation>
    <scope>NUCLEOTIDE SEQUENCE</scope>
    <source>
        <strain evidence="1">Japan</strain>
    </source>
</reference>
<dbReference type="EMBL" id="JTDE01003771">
    <property type="protein sequence ID" value="KAF7255665.1"/>
    <property type="molecule type" value="Genomic_DNA"/>
</dbReference>
<sequence>MFNNHTNQMRQKTKSTRRTHELLLEPLIPKNAVPRCLYVAPQLVSFNLLRNMSSDHLMMQTFAEVVGHASAFEWIYTILTALE</sequence>
<comment type="caution">
    <text evidence="1">The sequence shown here is derived from an EMBL/GenBank/DDBJ whole genome shotgun (WGS) entry which is preliminary data.</text>
</comment>
<protein>
    <submittedName>
        <fullName evidence="1">Uncharacterized protein</fullName>
    </submittedName>
</protein>
<name>A0A8S9YLE0_9TREM</name>
<gene>
    <name evidence="1" type="ORF">EG68_08800</name>
</gene>
<dbReference type="Proteomes" id="UP000822476">
    <property type="component" value="Unassembled WGS sequence"/>
</dbReference>
<organism evidence="1 2">
    <name type="scientific">Paragonimus skrjabini miyazakii</name>
    <dbReference type="NCBI Taxonomy" id="59628"/>
    <lineage>
        <taxon>Eukaryota</taxon>
        <taxon>Metazoa</taxon>
        <taxon>Spiralia</taxon>
        <taxon>Lophotrochozoa</taxon>
        <taxon>Platyhelminthes</taxon>
        <taxon>Trematoda</taxon>
        <taxon>Digenea</taxon>
        <taxon>Plagiorchiida</taxon>
        <taxon>Troglotremata</taxon>
        <taxon>Troglotrematidae</taxon>
        <taxon>Paragonimus</taxon>
    </lineage>
</organism>
<proteinExistence type="predicted"/>
<accession>A0A8S9YLE0</accession>
<evidence type="ECO:0000313" key="2">
    <source>
        <dbReference type="Proteomes" id="UP000822476"/>
    </source>
</evidence>
<keyword evidence="2" id="KW-1185">Reference proteome</keyword>
<evidence type="ECO:0000313" key="1">
    <source>
        <dbReference type="EMBL" id="KAF7255665.1"/>
    </source>
</evidence>
<dbReference type="AlphaFoldDB" id="A0A8S9YLE0"/>